<evidence type="ECO:0000256" key="7">
    <source>
        <dbReference type="PROSITE-ProRule" id="PRU00339"/>
    </source>
</evidence>
<protein>
    <recommendedName>
        <fullName evidence="2">histidine kinase</fullName>
        <ecNumber evidence="2">2.7.13.3</ecNumber>
    </recommendedName>
</protein>
<keyword evidence="4" id="KW-0808">Transferase</keyword>
<accession>A0A5B8V0X1</accession>
<dbReference type="InterPro" id="IPR036890">
    <property type="entry name" value="HATPase_C_sf"/>
</dbReference>
<evidence type="ECO:0000313" key="12">
    <source>
        <dbReference type="Proteomes" id="UP000321479"/>
    </source>
</evidence>
<keyword evidence="9" id="KW-0732">Signal</keyword>
<dbReference type="PROSITE" id="PS50109">
    <property type="entry name" value="HIS_KIN"/>
    <property type="match status" value="1"/>
</dbReference>
<keyword evidence="5" id="KW-0418">Kinase</keyword>
<evidence type="ECO:0000256" key="2">
    <source>
        <dbReference type="ARBA" id="ARBA00012438"/>
    </source>
</evidence>
<dbReference type="PANTHER" id="PTHR43711">
    <property type="entry name" value="TWO-COMPONENT HISTIDINE KINASE"/>
    <property type="match status" value="1"/>
</dbReference>
<evidence type="ECO:0000256" key="1">
    <source>
        <dbReference type="ARBA" id="ARBA00000085"/>
    </source>
</evidence>
<dbReference type="SMART" id="SM00387">
    <property type="entry name" value="HATPase_c"/>
    <property type="match status" value="1"/>
</dbReference>
<evidence type="ECO:0000313" key="11">
    <source>
        <dbReference type="EMBL" id="QEC65157.1"/>
    </source>
</evidence>
<keyword evidence="12" id="KW-1185">Reference proteome</keyword>
<dbReference type="Gene3D" id="1.25.40.10">
    <property type="entry name" value="Tetratricopeptide repeat domain"/>
    <property type="match status" value="2"/>
</dbReference>
<feature type="transmembrane region" description="Helical" evidence="8">
    <location>
        <begin position="459"/>
        <end position="480"/>
    </location>
</feature>
<dbReference type="Gene3D" id="3.30.565.10">
    <property type="entry name" value="Histidine kinase-like ATPase, C-terminal domain"/>
    <property type="match status" value="1"/>
</dbReference>
<dbReference type="PRINTS" id="PR00344">
    <property type="entry name" value="BCTRLSENSOR"/>
</dbReference>
<dbReference type="InterPro" id="IPR019734">
    <property type="entry name" value="TPR_rpt"/>
</dbReference>
<keyword evidence="6" id="KW-0902">Two-component regulatory system</keyword>
<dbReference type="EMBL" id="CP042436">
    <property type="protein sequence ID" value="QEC65157.1"/>
    <property type="molecule type" value="Genomic_DNA"/>
</dbReference>
<dbReference type="InterPro" id="IPR011990">
    <property type="entry name" value="TPR-like_helical_dom_sf"/>
</dbReference>
<reference evidence="11 12" key="1">
    <citation type="journal article" date="2017" name="Curr. Microbiol.">
        <title>Mucilaginibacter ginsenosidivorans sp. nov., Isolated from Soil of Ginseng Field.</title>
        <authorList>
            <person name="Kim M.M."/>
            <person name="Siddiqi M.Z."/>
            <person name="Im W.T."/>
        </authorList>
    </citation>
    <scope>NUCLEOTIDE SEQUENCE [LARGE SCALE GENOMIC DNA]</scope>
    <source>
        <strain evidence="11 12">Gsoil 3017</strain>
    </source>
</reference>
<dbReference type="SUPFAM" id="SSF55874">
    <property type="entry name" value="ATPase domain of HSP90 chaperone/DNA topoisomerase II/histidine kinase"/>
    <property type="match status" value="1"/>
</dbReference>
<evidence type="ECO:0000256" key="8">
    <source>
        <dbReference type="SAM" id="Phobius"/>
    </source>
</evidence>
<dbReference type="EC" id="2.7.13.3" evidence="2"/>
<proteinExistence type="predicted"/>
<dbReference type="AlphaFoldDB" id="A0A5B8V0X1"/>
<keyword evidence="8" id="KW-0812">Transmembrane</keyword>
<name>A0A5B8V0X1_9SPHI</name>
<keyword evidence="7" id="KW-0802">TPR repeat</keyword>
<dbReference type="CDD" id="cd00075">
    <property type="entry name" value="HATPase"/>
    <property type="match status" value="1"/>
</dbReference>
<dbReference type="Gene3D" id="1.10.287.130">
    <property type="match status" value="1"/>
</dbReference>
<sequence length="756" mass="85645">MKRYLTLFILLLTALSGFARGPYDGSYAGSSAYGMASYRVDSLKTLLAASLANKDTPIDTLTINRINKLAAEFIDINPDSTIYYSKLAIVRSIAIKYNSGIADGMVELGKVYSLKGDYTKAEKNFKGAELLYIKIKDDAGLANCYIHTGRLYNRMSNFNTASYYFNKSLEINRRISNEAGIADSYHNIGMVADNIGKSSYALDNYFKSLSINIKLHDKFSSASNYNNIGEIMKGMEIYPKSMEYYKRALLIWQNSKNIQGMSTGYQNIAEILMLQKKFDEALPYIRRSLKLTIDQDDKDGLAGLYRDLGLCYANKKDFATSLAYMAKSLKIATDYKLDYDKTVSLSSFASVYNLQKDYKNAYQYATIAREASQKLGNISLRANAALQLSSALAGLERFQEAFEMRKQYDDLKDSLKSEENVQKLTSFNLESTFQEKQRRIAEEHQRKDEQYQEKIQRQGLLSVIFFIIILGMIAVLIVYYKAKRKQQKINTILEDKNHEVLKQQADLNNQTYKLNESNNLKDRLISVLAHDLRAPLSTLRGLFGLLEDESITHEQFLSMIPQALKKLEYTSDFLDTLLFWINSQMENFNSSTKSFTLKEIAAFEVQNYQEQAAEKGIKLLDSVPESMAVTADPNSIRIVIRNLITNAIKFSRKDDTIQVTAHRHEDNFILLSVKDTGVGMSEKQLNKLFRSKVDSGTGTNNESGTGMGLLFCKDLIEKCNGKIWVESVQGSGTEFFFTLPMTMSIVKEEEEVAMAS</sequence>
<feature type="signal peptide" evidence="9">
    <location>
        <begin position="1"/>
        <end position="19"/>
    </location>
</feature>
<feature type="domain" description="Histidine kinase" evidence="10">
    <location>
        <begin position="527"/>
        <end position="743"/>
    </location>
</feature>
<dbReference type="InterPro" id="IPR050736">
    <property type="entry name" value="Sensor_HK_Regulatory"/>
</dbReference>
<dbReference type="Pfam" id="PF02518">
    <property type="entry name" value="HATPase_c"/>
    <property type="match status" value="1"/>
</dbReference>
<dbReference type="SMART" id="SM00388">
    <property type="entry name" value="HisKA"/>
    <property type="match status" value="1"/>
</dbReference>
<organism evidence="11 12">
    <name type="scientific">Mucilaginibacter ginsenosidivorans</name>
    <dbReference type="NCBI Taxonomy" id="398053"/>
    <lineage>
        <taxon>Bacteria</taxon>
        <taxon>Pseudomonadati</taxon>
        <taxon>Bacteroidota</taxon>
        <taxon>Sphingobacteriia</taxon>
        <taxon>Sphingobacteriales</taxon>
        <taxon>Sphingobacteriaceae</taxon>
        <taxon>Mucilaginibacter</taxon>
    </lineage>
</organism>
<dbReference type="PROSITE" id="PS50005">
    <property type="entry name" value="TPR"/>
    <property type="match status" value="1"/>
</dbReference>
<dbReference type="CDD" id="cd00082">
    <property type="entry name" value="HisKA"/>
    <property type="match status" value="1"/>
</dbReference>
<dbReference type="PANTHER" id="PTHR43711:SF1">
    <property type="entry name" value="HISTIDINE KINASE 1"/>
    <property type="match status" value="1"/>
</dbReference>
<keyword evidence="8" id="KW-1133">Transmembrane helix</keyword>
<gene>
    <name evidence="11" type="ORF">FRZ54_22150</name>
</gene>
<dbReference type="KEGG" id="mgin:FRZ54_22150"/>
<evidence type="ECO:0000256" key="9">
    <source>
        <dbReference type="SAM" id="SignalP"/>
    </source>
</evidence>
<dbReference type="FunFam" id="3.30.565.10:FF:000006">
    <property type="entry name" value="Sensor histidine kinase WalK"/>
    <property type="match status" value="1"/>
</dbReference>
<dbReference type="SUPFAM" id="SSF48452">
    <property type="entry name" value="TPR-like"/>
    <property type="match status" value="2"/>
</dbReference>
<dbReference type="GO" id="GO:0000155">
    <property type="term" value="F:phosphorelay sensor kinase activity"/>
    <property type="evidence" value="ECO:0007669"/>
    <property type="project" value="InterPro"/>
</dbReference>
<dbReference type="Pfam" id="PF13424">
    <property type="entry name" value="TPR_12"/>
    <property type="match status" value="2"/>
</dbReference>
<feature type="chain" id="PRO_5022818365" description="histidine kinase" evidence="9">
    <location>
        <begin position="20"/>
        <end position="756"/>
    </location>
</feature>
<keyword evidence="8" id="KW-0472">Membrane</keyword>
<evidence type="ECO:0000256" key="5">
    <source>
        <dbReference type="ARBA" id="ARBA00022777"/>
    </source>
</evidence>
<feature type="repeat" description="TPR" evidence="7">
    <location>
        <begin position="142"/>
        <end position="175"/>
    </location>
</feature>
<dbReference type="Proteomes" id="UP000321479">
    <property type="component" value="Chromosome"/>
</dbReference>
<dbReference type="SMART" id="SM00028">
    <property type="entry name" value="TPR"/>
    <property type="match status" value="7"/>
</dbReference>
<dbReference type="RefSeq" id="WP_147033988.1">
    <property type="nucleotide sequence ID" value="NZ_CP042436.1"/>
</dbReference>
<evidence type="ECO:0000256" key="4">
    <source>
        <dbReference type="ARBA" id="ARBA00022679"/>
    </source>
</evidence>
<dbReference type="SUPFAM" id="SSF47384">
    <property type="entry name" value="Homodimeric domain of signal transducing histidine kinase"/>
    <property type="match status" value="1"/>
</dbReference>
<dbReference type="OrthoDB" id="9810447at2"/>
<evidence type="ECO:0000256" key="3">
    <source>
        <dbReference type="ARBA" id="ARBA00022553"/>
    </source>
</evidence>
<evidence type="ECO:0000256" key="6">
    <source>
        <dbReference type="ARBA" id="ARBA00023012"/>
    </source>
</evidence>
<keyword evidence="3" id="KW-0597">Phosphoprotein</keyword>
<comment type="catalytic activity">
    <reaction evidence="1">
        <text>ATP + protein L-histidine = ADP + protein N-phospho-L-histidine.</text>
        <dbReference type="EC" id="2.7.13.3"/>
    </reaction>
</comment>
<dbReference type="InterPro" id="IPR036097">
    <property type="entry name" value="HisK_dim/P_sf"/>
</dbReference>
<dbReference type="InterPro" id="IPR003661">
    <property type="entry name" value="HisK_dim/P_dom"/>
</dbReference>
<dbReference type="InterPro" id="IPR005467">
    <property type="entry name" value="His_kinase_dom"/>
</dbReference>
<dbReference type="InterPro" id="IPR004358">
    <property type="entry name" value="Sig_transdc_His_kin-like_C"/>
</dbReference>
<evidence type="ECO:0000259" key="10">
    <source>
        <dbReference type="PROSITE" id="PS50109"/>
    </source>
</evidence>
<dbReference type="InterPro" id="IPR003594">
    <property type="entry name" value="HATPase_dom"/>
</dbReference>